<evidence type="ECO:0000256" key="4">
    <source>
        <dbReference type="ARBA" id="ARBA00035228"/>
    </source>
</evidence>
<dbReference type="GO" id="GO:1990904">
    <property type="term" value="C:ribonucleoprotein complex"/>
    <property type="evidence" value="ECO:0007669"/>
    <property type="project" value="UniProtKB-KW"/>
</dbReference>
<comment type="similarity">
    <text evidence="1">Belongs to the eukaryotic ribosomal protein eL33 family.</text>
</comment>
<dbReference type="Gene3D" id="2.40.10.190">
    <property type="entry name" value="translation elongation factor selb, chain A, domain 4"/>
    <property type="match status" value="1"/>
</dbReference>
<evidence type="ECO:0000256" key="6">
    <source>
        <dbReference type="SAM" id="MobiDB-lite"/>
    </source>
</evidence>
<keyword evidence="3" id="KW-0687">Ribonucleoprotein</keyword>
<reference evidence="7" key="1">
    <citation type="submission" date="2005-05" db="EMBL/GenBank/DDBJ databases">
        <title>Cloning and function prediction of Schistosoma japonicum differentially expressed protein.</title>
        <authorList>
            <person name="Yuan C."/>
            <person name="Lu K."/>
            <person name="Lin J."/>
        </authorList>
    </citation>
    <scope>NUCLEOTIDE SEQUENCE</scope>
    <source>
        <strain evidence="7">Chinese mainland</strain>
    </source>
</reference>
<accession>Q4JL36</accession>
<dbReference type="InterPro" id="IPR009000">
    <property type="entry name" value="Transl_B-barrel_sf"/>
</dbReference>
<name>Q4JL36_SCHJA</name>
<sequence length="128" mass="14160">MTKAVDSGKKRQVAKSAKQSKPHRAAVRLWAKAAFLGFRRTRNTQDTNQALLKIEGVNDHVAAQYYLGKRVVQISRASNATKGKFRTSWGRISRAHGRNGVATALFARNLNPAAIGSTLRVFLFPQRA</sequence>
<dbReference type="GO" id="GO:0003735">
    <property type="term" value="F:structural constituent of ribosome"/>
    <property type="evidence" value="ECO:0007669"/>
    <property type="project" value="InterPro"/>
</dbReference>
<organism evidence="7">
    <name type="scientific">Schistosoma japonicum</name>
    <name type="common">Blood fluke</name>
    <dbReference type="NCBI Taxonomy" id="6182"/>
    <lineage>
        <taxon>Eukaryota</taxon>
        <taxon>Metazoa</taxon>
        <taxon>Spiralia</taxon>
        <taxon>Lophotrochozoa</taxon>
        <taxon>Platyhelminthes</taxon>
        <taxon>Trematoda</taxon>
        <taxon>Digenea</taxon>
        <taxon>Strigeidida</taxon>
        <taxon>Schistosomatoidea</taxon>
        <taxon>Schistosomatidae</taxon>
        <taxon>Schistosoma</taxon>
    </lineage>
</organism>
<dbReference type="InterPro" id="IPR001780">
    <property type="entry name" value="Ribosomal_eL33"/>
</dbReference>
<feature type="compositionally biased region" description="Basic residues" evidence="6">
    <location>
        <begin position="10"/>
        <end position="21"/>
    </location>
</feature>
<feature type="region of interest" description="Disordered" evidence="6">
    <location>
        <begin position="1"/>
        <end position="21"/>
    </location>
</feature>
<dbReference type="AlphaFoldDB" id="Q4JL36"/>
<evidence type="ECO:0000313" key="7">
    <source>
        <dbReference type="EMBL" id="AAY97887.1"/>
    </source>
</evidence>
<dbReference type="EMBL" id="DQ076149">
    <property type="protein sequence ID" value="AAY97887.1"/>
    <property type="molecule type" value="mRNA"/>
</dbReference>
<evidence type="ECO:0000256" key="1">
    <source>
        <dbReference type="ARBA" id="ARBA00009269"/>
    </source>
</evidence>
<dbReference type="Pfam" id="PF01247">
    <property type="entry name" value="Ribosomal_L35Ae"/>
    <property type="match status" value="1"/>
</dbReference>
<dbReference type="GO" id="GO:0005840">
    <property type="term" value="C:ribosome"/>
    <property type="evidence" value="ECO:0007669"/>
    <property type="project" value="UniProtKB-KW"/>
</dbReference>
<protein>
    <recommendedName>
        <fullName evidence="4">Large ribosomal subunit protein eL33</fullName>
    </recommendedName>
    <alternativeName>
        <fullName evidence="5">60S ribosomal protein L35a</fullName>
    </alternativeName>
</protein>
<proteinExistence type="evidence at transcript level"/>
<evidence type="ECO:0000256" key="2">
    <source>
        <dbReference type="ARBA" id="ARBA00022980"/>
    </source>
</evidence>
<dbReference type="InterPro" id="IPR038661">
    <property type="entry name" value="Ribosomal_eL33_sf"/>
</dbReference>
<evidence type="ECO:0000256" key="3">
    <source>
        <dbReference type="ARBA" id="ARBA00023274"/>
    </source>
</evidence>
<keyword evidence="2" id="KW-0689">Ribosomal protein</keyword>
<evidence type="ECO:0000256" key="5">
    <source>
        <dbReference type="ARBA" id="ARBA00035530"/>
    </source>
</evidence>
<dbReference type="SUPFAM" id="SSF50447">
    <property type="entry name" value="Translation proteins"/>
    <property type="match status" value="1"/>
</dbReference>
<dbReference type="HAMAP" id="MF_00573">
    <property type="entry name" value="Ribosomal_eL33"/>
    <property type="match status" value="1"/>
</dbReference>
<dbReference type="GO" id="GO:0006412">
    <property type="term" value="P:translation"/>
    <property type="evidence" value="ECO:0007669"/>
    <property type="project" value="InterPro"/>
</dbReference>
<dbReference type="PANTHER" id="PTHR10902">
    <property type="entry name" value="60S RIBOSOMAL PROTEIN L35A"/>
    <property type="match status" value="1"/>
</dbReference>